<name>A0ABP8PE47_9MICO</name>
<accession>A0ABP8PE47</accession>
<comment type="caution">
    <text evidence="8">The sequence shown here is derived from an EMBL/GenBank/DDBJ whole genome shotgun (WGS) entry which is preliminary data.</text>
</comment>
<keyword evidence="2 6" id="KW-0812">Transmembrane</keyword>
<evidence type="ECO:0000313" key="9">
    <source>
        <dbReference type="Proteomes" id="UP001500731"/>
    </source>
</evidence>
<feature type="transmembrane region" description="Helical" evidence="6">
    <location>
        <begin position="53"/>
        <end position="72"/>
    </location>
</feature>
<evidence type="ECO:0000256" key="2">
    <source>
        <dbReference type="ARBA" id="ARBA00022692"/>
    </source>
</evidence>
<feature type="transmembrane region" description="Helical" evidence="6">
    <location>
        <begin position="110"/>
        <end position="129"/>
    </location>
</feature>
<feature type="domain" description="O-antigen ligase-related" evidence="7">
    <location>
        <begin position="232"/>
        <end position="375"/>
    </location>
</feature>
<evidence type="ECO:0000256" key="1">
    <source>
        <dbReference type="ARBA" id="ARBA00004141"/>
    </source>
</evidence>
<dbReference type="Proteomes" id="UP001500731">
    <property type="component" value="Unassembled WGS sequence"/>
</dbReference>
<evidence type="ECO:0000256" key="3">
    <source>
        <dbReference type="ARBA" id="ARBA00022989"/>
    </source>
</evidence>
<dbReference type="RefSeq" id="WP_345186452.1">
    <property type="nucleotide sequence ID" value="NZ_BAABGP010000013.1"/>
</dbReference>
<dbReference type="PANTHER" id="PTHR37422">
    <property type="entry name" value="TEICHURONIC ACID BIOSYNTHESIS PROTEIN TUAE"/>
    <property type="match status" value="1"/>
</dbReference>
<feature type="transmembrane region" description="Helical" evidence="6">
    <location>
        <begin position="141"/>
        <end position="158"/>
    </location>
</feature>
<feature type="transmembrane region" description="Helical" evidence="6">
    <location>
        <begin position="24"/>
        <end position="47"/>
    </location>
</feature>
<feature type="region of interest" description="Disordered" evidence="5">
    <location>
        <begin position="452"/>
        <end position="471"/>
    </location>
</feature>
<dbReference type="InterPro" id="IPR007016">
    <property type="entry name" value="O-antigen_ligase-rel_domated"/>
</dbReference>
<evidence type="ECO:0000256" key="4">
    <source>
        <dbReference type="ARBA" id="ARBA00023136"/>
    </source>
</evidence>
<evidence type="ECO:0000256" key="5">
    <source>
        <dbReference type="SAM" id="MobiDB-lite"/>
    </source>
</evidence>
<keyword evidence="3 6" id="KW-1133">Transmembrane helix</keyword>
<dbReference type="Pfam" id="PF04932">
    <property type="entry name" value="Wzy_C"/>
    <property type="match status" value="1"/>
</dbReference>
<evidence type="ECO:0000256" key="6">
    <source>
        <dbReference type="SAM" id="Phobius"/>
    </source>
</evidence>
<evidence type="ECO:0000259" key="7">
    <source>
        <dbReference type="Pfam" id="PF04932"/>
    </source>
</evidence>
<keyword evidence="4 6" id="KW-0472">Membrane</keyword>
<feature type="transmembrane region" description="Helical" evidence="6">
    <location>
        <begin position="226"/>
        <end position="242"/>
    </location>
</feature>
<feature type="transmembrane region" description="Helical" evidence="6">
    <location>
        <begin position="202"/>
        <end position="219"/>
    </location>
</feature>
<feature type="transmembrane region" description="Helical" evidence="6">
    <location>
        <begin position="84"/>
        <end position="104"/>
    </location>
</feature>
<comment type="subcellular location">
    <subcellularLocation>
        <location evidence="1">Membrane</location>
        <topology evidence="1">Multi-pass membrane protein</topology>
    </subcellularLocation>
</comment>
<dbReference type="EMBL" id="BAABGP010000013">
    <property type="protein sequence ID" value="GAA4485258.1"/>
    <property type="molecule type" value="Genomic_DNA"/>
</dbReference>
<gene>
    <name evidence="8" type="ORF">GCM10023171_19360</name>
</gene>
<dbReference type="PANTHER" id="PTHR37422:SF13">
    <property type="entry name" value="LIPOPOLYSACCHARIDE BIOSYNTHESIS PROTEIN PA4999-RELATED"/>
    <property type="match status" value="1"/>
</dbReference>
<feature type="transmembrane region" description="Helical" evidence="6">
    <location>
        <begin position="362"/>
        <end position="383"/>
    </location>
</feature>
<reference evidence="9" key="1">
    <citation type="journal article" date="2019" name="Int. J. Syst. Evol. Microbiol.">
        <title>The Global Catalogue of Microorganisms (GCM) 10K type strain sequencing project: providing services to taxonomists for standard genome sequencing and annotation.</title>
        <authorList>
            <consortium name="The Broad Institute Genomics Platform"/>
            <consortium name="The Broad Institute Genome Sequencing Center for Infectious Disease"/>
            <person name="Wu L."/>
            <person name="Ma J."/>
        </authorList>
    </citation>
    <scope>NUCLEOTIDE SEQUENCE [LARGE SCALE GENOMIC DNA]</scope>
    <source>
        <strain evidence="9">JCM 17839</strain>
    </source>
</reference>
<feature type="transmembrane region" description="Helical" evidence="6">
    <location>
        <begin position="403"/>
        <end position="422"/>
    </location>
</feature>
<feature type="transmembrane region" description="Helical" evidence="6">
    <location>
        <begin position="274"/>
        <end position="292"/>
    </location>
</feature>
<keyword evidence="9" id="KW-1185">Reference proteome</keyword>
<organism evidence="8 9">
    <name type="scientific">Microbacterium panaciterrae</name>
    <dbReference type="NCBI Taxonomy" id="985759"/>
    <lineage>
        <taxon>Bacteria</taxon>
        <taxon>Bacillati</taxon>
        <taxon>Actinomycetota</taxon>
        <taxon>Actinomycetes</taxon>
        <taxon>Micrococcales</taxon>
        <taxon>Microbacteriaceae</taxon>
        <taxon>Microbacterium</taxon>
    </lineage>
</organism>
<feature type="transmembrane region" description="Helical" evidence="6">
    <location>
        <begin position="248"/>
        <end position="267"/>
    </location>
</feature>
<protein>
    <recommendedName>
        <fullName evidence="7">O-antigen ligase-related domain-containing protein</fullName>
    </recommendedName>
</protein>
<sequence>MAQHSRLSTAPVPSAPARESTRHLLLRAHIVFLLFCVFAHTAVFNLLGVDGAAVVLGVLLLGTLGLAIPRIVMARPARFPWRRMPWAAIVYLALALLSVLWSRWPQATLLTWVLQAAITAVALFIAFTLSWQEIVRALSSAFKWILGLSLLLEAWVALVRHHPLVPNFAIFPPGKIDPHWYWVRGDLIGTGRIQGIVGNSNTLGILCALALVVFCLLYAERARRRPALLIWIVLAAYFLVRAGSATSYAALAAGILVLVAALLMRRAGGRRSRLYVIFAAVAVLGLAALWFARDAVFGALGKSSDLTGRVEIWQKVLARAVQRPIFGNGFSSPWVPWDPAFHNWILDHRITVFMAHNMWLDVFLQLGAIGVLLIVVTFGAFAWRAWFFAIDRPRWDLVQDRPYSALTLLPTVFVAMLLVLGLAESTPIMLWGWLLLILLSFKMKIAPLVGTGPGEGAPPETRGSRRRRRAA</sequence>
<proteinExistence type="predicted"/>
<dbReference type="InterPro" id="IPR051533">
    <property type="entry name" value="WaaL-like"/>
</dbReference>
<evidence type="ECO:0000313" key="8">
    <source>
        <dbReference type="EMBL" id="GAA4485258.1"/>
    </source>
</evidence>
<feature type="transmembrane region" description="Helical" evidence="6">
    <location>
        <begin position="428"/>
        <end position="445"/>
    </location>
</feature>